<evidence type="ECO:0000259" key="3">
    <source>
        <dbReference type="Pfam" id="PF01301"/>
    </source>
</evidence>
<dbReference type="GO" id="GO:0004565">
    <property type="term" value="F:beta-galactosidase activity"/>
    <property type="evidence" value="ECO:0007669"/>
    <property type="project" value="UniProtKB-EC"/>
</dbReference>
<keyword evidence="4" id="KW-0326">Glycosidase</keyword>
<accession>A0ABV1KLT1</accession>
<name>A0ABV1KLT1_9BACL</name>
<dbReference type="Proteomes" id="UP001493487">
    <property type="component" value="Unassembled WGS sequence"/>
</dbReference>
<dbReference type="RefSeq" id="WP_232183430.1">
    <property type="nucleotide sequence ID" value="NZ_JAIOAP010000001.1"/>
</dbReference>
<evidence type="ECO:0000256" key="2">
    <source>
        <dbReference type="RuleBase" id="RU003679"/>
    </source>
</evidence>
<feature type="domain" description="Glycoside hydrolase 35 catalytic" evidence="3">
    <location>
        <begin position="2"/>
        <end position="300"/>
    </location>
</feature>
<dbReference type="EMBL" id="JASKHM010000001">
    <property type="protein sequence ID" value="MEQ4480925.1"/>
    <property type="molecule type" value="Genomic_DNA"/>
</dbReference>
<evidence type="ECO:0000313" key="4">
    <source>
        <dbReference type="EMBL" id="MEQ4480925.1"/>
    </source>
</evidence>
<dbReference type="PANTHER" id="PTHR23421">
    <property type="entry name" value="BETA-GALACTOSIDASE RELATED"/>
    <property type="match status" value="1"/>
</dbReference>
<keyword evidence="5" id="KW-1185">Reference proteome</keyword>
<evidence type="ECO:0000313" key="5">
    <source>
        <dbReference type="Proteomes" id="UP001493487"/>
    </source>
</evidence>
<dbReference type="EC" id="3.2.1.23" evidence="4"/>
<dbReference type="Gene3D" id="3.20.20.80">
    <property type="entry name" value="Glycosidases"/>
    <property type="match status" value="1"/>
</dbReference>
<organism evidence="4 5">
    <name type="scientific">Cohnella silvisoli</name>
    <dbReference type="NCBI Taxonomy" id="2873699"/>
    <lineage>
        <taxon>Bacteria</taxon>
        <taxon>Bacillati</taxon>
        <taxon>Bacillota</taxon>
        <taxon>Bacilli</taxon>
        <taxon>Bacillales</taxon>
        <taxon>Paenibacillaceae</taxon>
        <taxon>Cohnella</taxon>
    </lineage>
</organism>
<evidence type="ECO:0000256" key="1">
    <source>
        <dbReference type="ARBA" id="ARBA00009809"/>
    </source>
</evidence>
<dbReference type="InterPro" id="IPR008979">
    <property type="entry name" value="Galactose-bd-like_sf"/>
</dbReference>
<proteinExistence type="inferred from homology"/>
<reference evidence="4 5" key="1">
    <citation type="journal article" date="2023" name="Genome Announc.">
        <title>Pan-Genome Analyses of the Genus Cohnella and Proposal of the Novel Species Cohnella silvisoli sp. nov., Isolated from Forest Soil.</title>
        <authorList>
            <person name="Wang C."/>
            <person name="Mao L."/>
            <person name="Bao G."/>
            <person name="Zhu H."/>
        </authorList>
    </citation>
    <scope>NUCLEOTIDE SEQUENCE [LARGE SCALE GENOMIC DNA]</scope>
    <source>
        <strain evidence="4 5">NL03-T5-1</strain>
    </source>
</reference>
<dbReference type="PRINTS" id="PR00742">
    <property type="entry name" value="GLHYDRLASE35"/>
</dbReference>
<comment type="caution">
    <text evidence="4">The sequence shown here is derived from an EMBL/GenBank/DDBJ whole genome shotgun (WGS) entry which is preliminary data.</text>
</comment>
<dbReference type="SUPFAM" id="SSF49785">
    <property type="entry name" value="Galactose-binding domain-like"/>
    <property type="match status" value="1"/>
</dbReference>
<dbReference type="InterPro" id="IPR031330">
    <property type="entry name" value="Gly_Hdrlase_35_cat"/>
</dbReference>
<dbReference type="InterPro" id="IPR001944">
    <property type="entry name" value="Glycoside_Hdrlase_35"/>
</dbReference>
<keyword evidence="4" id="KW-0378">Hydrolase</keyword>
<protein>
    <submittedName>
        <fullName evidence="4">Beta-galactosidase</fullName>
        <ecNumber evidence="4">3.2.1.23</ecNumber>
    </submittedName>
</protein>
<dbReference type="Pfam" id="PF01301">
    <property type="entry name" value="Glyco_hydro_35"/>
    <property type="match status" value="1"/>
</dbReference>
<gene>
    <name evidence="4" type="ORF">QJS35_00810</name>
</gene>
<dbReference type="SUPFAM" id="SSF51445">
    <property type="entry name" value="(Trans)glycosidases"/>
    <property type="match status" value="1"/>
</dbReference>
<dbReference type="Gene3D" id="2.60.120.260">
    <property type="entry name" value="Galactose-binding domain-like"/>
    <property type="match status" value="1"/>
</dbReference>
<comment type="similarity">
    <text evidence="1 2">Belongs to the glycosyl hydrolase 35 family.</text>
</comment>
<dbReference type="InterPro" id="IPR017853">
    <property type="entry name" value="GH"/>
</dbReference>
<sequence>MSVNGQSVIVLCASLFYFRIPRALWRHRMEQLKAIGYNAIDVYFPWNYHELAEGEWSFEGERDAEAFLKTAKEAGLWVVARPGPYICSEWDGGALPAYLLAKDNMKLRDNDAAFLQYTANWFDRILPILRSFQIDNGGTVIAVQLENELDFYDCSDPHGYISALRVMARGHGLTVPLIACAGQGGLFGASGYAEGVVPTCNFYPDDRDPEFEAKVLAYKNELGQRGYPLLVTETNRSHFLLRRLLSCGVKLLGPYLQVSGTDFGFTNATNNWGQPLAFMTSDYDFGGMISPEGHIREEAYEGRLLRRILNVYGSALAEAKPAPANNGPYRLELVGGGNLVFLTNVEQGRCSILPERVPLHAWGIEGTIDYSTGELTDAFQGSDRTILVLHAENEGKIALRFESGASSIMPDGMAVEEEEDGKLVTLTFDSNEESRCRIGFPNDRSLEILLMSRSKALLIESIEEIDGAIRYGALKNSPAMDSSDVAIEWSSAALEPEVPMTACNKIPLAQADFLELHGIYRGYAWYEVNTGTADLAEADAMGILVRQGSDVVSVYTDGEYAGTITPGGASRYIPFANTRHISRLSARTEIWGHTNFDDVRLPALRLSAMKGIKDLVTVLNRRDITGNWRFHRGASPTPEPGLTDVDHPDYTWPIVGFGGWLSPNIHAYEYYRKSFSTLATANSWTLHFDGLQALVHVFINGSQAALVSPIDPFLDITQWIIAGERKQQVTLLLERPLGLPTGKVILLEGRSATDWQLSSAAEEALLEHAEAQRHMKSPTLLPYELESGGVAWLYASLFDSNNGQGWRITVDGANVKLSVFFNERLIGRLWLPGGEARPAMRGGSPDSFYLPGPWFKQEANELKVLLEAVEYGQPGTIRSFRFLPV</sequence>